<organism evidence="1 2">
    <name type="scientific">Streptomyces albiflavescens</name>
    <dbReference type="NCBI Taxonomy" id="1623582"/>
    <lineage>
        <taxon>Bacteria</taxon>
        <taxon>Bacillati</taxon>
        <taxon>Actinomycetota</taxon>
        <taxon>Actinomycetes</taxon>
        <taxon>Kitasatosporales</taxon>
        <taxon>Streptomycetaceae</taxon>
        <taxon>Streptomyces</taxon>
    </lineage>
</organism>
<gene>
    <name evidence="1" type="ORF">GCM10011579_064530</name>
</gene>
<sequence>MQRYVGCAKLENDRATDTVVGATFVGFTVPDIACAATAAVVARVPLSVPWQVVLSHPMPSAVRLRLLEALHTQRRAESRPSGPPCPMPMRS</sequence>
<evidence type="ECO:0008006" key="3">
    <source>
        <dbReference type="Google" id="ProtNLM"/>
    </source>
</evidence>
<dbReference type="SUPFAM" id="SSF55424">
    <property type="entry name" value="FAD/NAD-linked reductases, dimerisation (C-terminal) domain"/>
    <property type="match status" value="1"/>
</dbReference>
<protein>
    <recommendedName>
        <fullName evidence="3">Pyridine nucleotide-disulphide oxidoreductase dimerisation domain-containing protein</fullName>
    </recommendedName>
</protein>
<evidence type="ECO:0000313" key="2">
    <source>
        <dbReference type="Proteomes" id="UP000600365"/>
    </source>
</evidence>
<evidence type="ECO:0000313" key="1">
    <source>
        <dbReference type="EMBL" id="GGN79747.1"/>
    </source>
</evidence>
<dbReference type="InterPro" id="IPR016156">
    <property type="entry name" value="FAD/NAD-linked_Rdtase_dimer_sf"/>
</dbReference>
<dbReference type="EMBL" id="BMMM01000013">
    <property type="protein sequence ID" value="GGN79747.1"/>
    <property type="molecule type" value="Genomic_DNA"/>
</dbReference>
<name>A0A917Y913_9ACTN</name>
<proteinExistence type="predicted"/>
<dbReference type="RefSeq" id="WP_189189625.1">
    <property type="nucleotide sequence ID" value="NZ_BMMM01000013.1"/>
</dbReference>
<reference evidence="1 2" key="1">
    <citation type="journal article" date="2014" name="Int. J. Syst. Evol. Microbiol.">
        <title>Complete genome sequence of Corynebacterium casei LMG S-19264T (=DSM 44701T), isolated from a smear-ripened cheese.</title>
        <authorList>
            <consortium name="US DOE Joint Genome Institute (JGI-PGF)"/>
            <person name="Walter F."/>
            <person name="Albersmeier A."/>
            <person name="Kalinowski J."/>
            <person name="Ruckert C."/>
        </authorList>
    </citation>
    <scope>NUCLEOTIDE SEQUENCE [LARGE SCALE GENOMIC DNA]</scope>
    <source>
        <strain evidence="1 2">CGMCC 4.7111</strain>
    </source>
</reference>
<dbReference type="AlphaFoldDB" id="A0A917Y913"/>
<comment type="caution">
    <text evidence="1">The sequence shown here is derived from an EMBL/GenBank/DDBJ whole genome shotgun (WGS) entry which is preliminary data.</text>
</comment>
<dbReference type="Proteomes" id="UP000600365">
    <property type="component" value="Unassembled WGS sequence"/>
</dbReference>
<accession>A0A917Y913</accession>
<keyword evidence="2" id="KW-1185">Reference proteome</keyword>